<gene>
    <name evidence="2" type="ORF">GCM10009751_06870</name>
</gene>
<dbReference type="RefSeq" id="WP_344099514.1">
    <property type="nucleotide sequence ID" value="NZ_BAAANL010000001.1"/>
</dbReference>
<dbReference type="CDD" id="cd00093">
    <property type="entry name" value="HTH_XRE"/>
    <property type="match status" value="1"/>
</dbReference>
<evidence type="ECO:0000313" key="2">
    <source>
        <dbReference type="EMBL" id="GAA1852909.1"/>
    </source>
</evidence>
<protein>
    <submittedName>
        <fullName evidence="2">Helix-turn-helix transcriptional regulator</fullName>
    </submittedName>
</protein>
<dbReference type="PANTHER" id="PTHR35010:SF2">
    <property type="entry name" value="BLL4672 PROTEIN"/>
    <property type="match status" value="1"/>
</dbReference>
<dbReference type="EMBL" id="BAAANL010000001">
    <property type="protein sequence ID" value="GAA1852909.1"/>
    <property type="molecule type" value="Genomic_DNA"/>
</dbReference>
<dbReference type="SMART" id="SM00530">
    <property type="entry name" value="HTH_XRE"/>
    <property type="match status" value="1"/>
</dbReference>
<comment type="caution">
    <text evidence="2">The sequence shown here is derived from an EMBL/GenBank/DDBJ whole genome shotgun (WGS) entry which is preliminary data.</text>
</comment>
<dbReference type="Proteomes" id="UP001501094">
    <property type="component" value="Unassembled WGS sequence"/>
</dbReference>
<evidence type="ECO:0000259" key="1">
    <source>
        <dbReference type="PROSITE" id="PS50943"/>
    </source>
</evidence>
<organism evidence="2 3">
    <name type="scientific">Myceligenerans crystallogenes</name>
    <dbReference type="NCBI Taxonomy" id="316335"/>
    <lineage>
        <taxon>Bacteria</taxon>
        <taxon>Bacillati</taxon>
        <taxon>Actinomycetota</taxon>
        <taxon>Actinomycetes</taxon>
        <taxon>Micrococcales</taxon>
        <taxon>Promicromonosporaceae</taxon>
        <taxon>Myceligenerans</taxon>
    </lineage>
</organism>
<dbReference type="InterPro" id="IPR001387">
    <property type="entry name" value="Cro/C1-type_HTH"/>
</dbReference>
<dbReference type="Gene3D" id="3.30.450.180">
    <property type="match status" value="1"/>
</dbReference>
<keyword evidence="3" id="KW-1185">Reference proteome</keyword>
<reference evidence="2 3" key="1">
    <citation type="journal article" date="2019" name="Int. J. Syst. Evol. Microbiol.">
        <title>The Global Catalogue of Microorganisms (GCM) 10K type strain sequencing project: providing services to taxonomists for standard genome sequencing and annotation.</title>
        <authorList>
            <consortium name="The Broad Institute Genomics Platform"/>
            <consortium name="The Broad Institute Genome Sequencing Center for Infectious Disease"/>
            <person name="Wu L."/>
            <person name="Ma J."/>
        </authorList>
    </citation>
    <scope>NUCLEOTIDE SEQUENCE [LARGE SCALE GENOMIC DNA]</scope>
    <source>
        <strain evidence="2 3">JCM 14326</strain>
    </source>
</reference>
<dbReference type="PROSITE" id="PS50943">
    <property type="entry name" value="HTH_CROC1"/>
    <property type="match status" value="1"/>
</dbReference>
<dbReference type="PANTHER" id="PTHR35010">
    <property type="entry name" value="BLL4672 PROTEIN-RELATED"/>
    <property type="match status" value="1"/>
</dbReference>
<dbReference type="Gene3D" id="1.10.260.40">
    <property type="entry name" value="lambda repressor-like DNA-binding domains"/>
    <property type="match status" value="1"/>
</dbReference>
<accession>A0ABN2N5D5</accession>
<evidence type="ECO:0000313" key="3">
    <source>
        <dbReference type="Proteomes" id="UP001501094"/>
    </source>
</evidence>
<name>A0ABN2N5D5_9MICO</name>
<feature type="domain" description="HTH cro/C1-type" evidence="1">
    <location>
        <begin position="36"/>
        <end position="81"/>
    </location>
</feature>
<proteinExistence type="predicted"/>
<dbReference type="SUPFAM" id="SSF47413">
    <property type="entry name" value="lambda repressor-like DNA-binding domains"/>
    <property type="match status" value="1"/>
</dbReference>
<dbReference type="InterPro" id="IPR041413">
    <property type="entry name" value="MLTR_LBD"/>
</dbReference>
<dbReference type="InterPro" id="IPR010982">
    <property type="entry name" value="Lambda_DNA-bd_dom_sf"/>
</dbReference>
<dbReference type="Pfam" id="PF17765">
    <property type="entry name" value="MLTR_LBD"/>
    <property type="match status" value="1"/>
</dbReference>
<sequence>MEARGDIKEFLTTRRARLTPQQAGLPDYGGHRRVPGLRREEVALLAGISVEYYNRLERGVATGVSPAVLDGLARALQLDDLETDHLRRLLQAADSPTPGRPSRPKRRRVHPALQQLLDAMTGVPAIVQNGRYELVATNALGAALYSEVLDQEQKPPSFPRYVFLDPRSQSFYQDWDESAELTVALLRTRAGQDPHDLALQAVIGELSTKSETFRRMWAEHRVREHRSGKKRLHHSVVGDIELAYEGMELQTDRDLILTTYTAEPGSASADALTLLSTMCAEFDPLGADLTTET</sequence>
<dbReference type="Pfam" id="PF13560">
    <property type="entry name" value="HTH_31"/>
    <property type="match status" value="1"/>
</dbReference>